<evidence type="ECO:0000313" key="1">
    <source>
        <dbReference type="EMBL" id="KAK8896453.1"/>
    </source>
</evidence>
<organism evidence="1 2">
    <name type="scientific">Tritrichomonas musculus</name>
    <dbReference type="NCBI Taxonomy" id="1915356"/>
    <lineage>
        <taxon>Eukaryota</taxon>
        <taxon>Metamonada</taxon>
        <taxon>Parabasalia</taxon>
        <taxon>Tritrichomonadida</taxon>
        <taxon>Tritrichomonadidae</taxon>
        <taxon>Tritrichomonas</taxon>
    </lineage>
</organism>
<comment type="caution">
    <text evidence="1">The sequence shown here is derived from an EMBL/GenBank/DDBJ whole genome shotgun (WGS) entry which is preliminary data.</text>
</comment>
<protein>
    <recommendedName>
        <fullName evidence="3">F5/8 type C domain containing protein</fullName>
    </recommendedName>
</protein>
<dbReference type="Gene3D" id="2.60.120.260">
    <property type="entry name" value="Galactose-binding domain-like"/>
    <property type="match status" value="1"/>
</dbReference>
<reference evidence="1 2" key="1">
    <citation type="submission" date="2024-04" db="EMBL/GenBank/DDBJ databases">
        <title>Tritrichomonas musculus Genome.</title>
        <authorList>
            <person name="Alves-Ferreira E."/>
            <person name="Grigg M."/>
            <person name="Lorenzi H."/>
            <person name="Galac M."/>
        </authorList>
    </citation>
    <scope>NUCLEOTIDE SEQUENCE [LARGE SCALE GENOMIC DNA]</scope>
    <source>
        <strain evidence="1 2">EAF2021</strain>
    </source>
</reference>
<dbReference type="InterPro" id="IPR008979">
    <property type="entry name" value="Galactose-bd-like_sf"/>
</dbReference>
<name>A0ABR2KZA8_9EUKA</name>
<accession>A0ABR2KZA8</accession>
<keyword evidence="2" id="KW-1185">Reference proteome</keyword>
<evidence type="ECO:0008006" key="3">
    <source>
        <dbReference type="Google" id="ProtNLM"/>
    </source>
</evidence>
<dbReference type="SUPFAM" id="SSF49785">
    <property type="entry name" value="Galactose-binding domain-like"/>
    <property type="match status" value="1"/>
</dbReference>
<evidence type="ECO:0000313" key="2">
    <source>
        <dbReference type="Proteomes" id="UP001470230"/>
    </source>
</evidence>
<sequence length="196" mass="23190">MTSSKEDHFEAKYESEQKPFEGIIAHLRDVAGQNPISNGTLEIISPTKTHPEYPLTNLIEYKDLLDKCYWNFACYNPKEEENWLLFDYKENHRVFITAYTIRSGGSSHPKSWMLEGSNDRNKWYPIHKVSNCSFLNTPRATHTFIIEDSEIKPEMKNGFRYIKFVQLENMSPKIERKYRINLKAIEFFGEYYVRNA</sequence>
<proteinExistence type="predicted"/>
<gene>
    <name evidence="1" type="ORF">M9Y10_014353</name>
</gene>
<dbReference type="EMBL" id="JAPFFF010000002">
    <property type="protein sequence ID" value="KAK8896453.1"/>
    <property type="molecule type" value="Genomic_DNA"/>
</dbReference>
<dbReference type="Proteomes" id="UP001470230">
    <property type="component" value="Unassembled WGS sequence"/>
</dbReference>